<dbReference type="AlphaFoldDB" id="A0AA36E073"/>
<evidence type="ECO:0000313" key="3">
    <source>
        <dbReference type="Proteomes" id="UP001177003"/>
    </source>
</evidence>
<gene>
    <name evidence="2" type="ORF">LSALG_LOCUS17324</name>
</gene>
<dbReference type="Proteomes" id="UP001177003">
    <property type="component" value="Chromosome 3"/>
</dbReference>
<evidence type="ECO:0000313" key="2">
    <source>
        <dbReference type="EMBL" id="CAI9277390.1"/>
    </source>
</evidence>
<protein>
    <recommendedName>
        <fullName evidence="1">Protein-tyrosine-phosphatase MKP1 C-terminal domain-containing protein</fullName>
    </recommendedName>
</protein>
<proteinExistence type="predicted"/>
<sequence length="179" mass="20266">MVVPAHGPSAIDSANLRSQVHVTVNKSSSSSLYFIKTDFDSNSLSLPLPPSIQRCFVYYRVVVEAMVLLIALTNSHPQRSCMEGKLKYMRETSRPSLLSEKGTSLCVYIAYIVDVVYIWVRRTSGEDDDNQWQIVGDDFIVRKGLATSSIVQIVREGQEPEQLWKHLHCFSFQNTGEKH</sequence>
<organism evidence="2 3">
    <name type="scientific">Lactuca saligna</name>
    <name type="common">Willowleaf lettuce</name>
    <dbReference type="NCBI Taxonomy" id="75948"/>
    <lineage>
        <taxon>Eukaryota</taxon>
        <taxon>Viridiplantae</taxon>
        <taxon>Streptophyta</taxon>
        <taxon>Embryophyta</taxon>
        <taxon>Tracheophyta</taxon>
        <taxon>Spermatophyta</taxon>
        <taxon>Magnoliopsida</taxon>
        <taxon>eudicotyledons</taxon>
        <taxon>Gunneridae</taxon>
        <taxon>Pentapetalae</taxon>
        <taxon>asterids</taxon>
        <taxon>campanulids</taxon>
        <taxon>Asterales</taxon>
        <taxon>Asteraceae</taxon>
        <taxon>Cichorioideae</taxon>
        <taxon>Cichorieae</taxon>
        <taxon>Lactucinae</taxon>
        <taxon>Lactuca</taxon>
    </lineage>
</organism>
<evidence type="ECO:0000259" key="1">
    <source>
        <dbReference type="Pfam" id="PF25466"/>
    </source>
</evidence>
<dbReference type="SUPFAM" id="SSF55753">
    <property type="entry name" value="Actin depolymerizing proteins"/>
    <property type="match status" value="1"/>
</dbReference>
<dbReference type="InterPro" id="IPR057528">
    <property type="entry name" value="MPK1_C"/>
</dbReference>
<reference evidence="2" key="1">
    <citation type="submission" date="2023-04" db="EMBL/GenBank/DDBJ databases">
        <authorList>
            <person name="Vijverberg K."/>
            <person name="Xiong W."/>
            <person name="Schranz E."/>
        </authorList>
    </citation>
    <scope>NUCLEOTIDE SEQUENCE</scope>
</reference>
<accession>A0AA36E073</accession>
<dbReference type="EMBL" id="OX465079">
    <property type="protein sequence ID" value="CAI9277390.1"/>
    <property type="molecule type" value="Genomic_DNA"/>
</dbReference>
<keyword evidence="3" id="KW-1185">Reference proteome</keyword>
<feature type="domain" description="Protein-tyrosine-phosphatase MKP1 C-terminal" evidence="1">
    <location>
        <begin position="122"/>
        <end position="167"/>
    </location>
</feature>
<dbReference type="Pfam" id="PF25466">
    <property type="entry name" value="MPK1_gelsolin_C"/>
    <property type="match status" value="1"/>
</dbReference>
<name>A0AA36E073_LACSI</name>